<organism evidence="1 2">
    <name type="scientific">Bradyrhizobium commune</name>
    <dbReference type="NCBI Taxonomy" id="83627"/>
    <lineage>
        <taxon>Bacteria</taxon>
        <taxon>Pseudomonadati</taxon>
        <taxon>Pseudomonadota</taxon>
        <taxon>Alphaproteobacteria</taxon>
        <taxon>Hyphomicrobiales</taxon>
        <taxon>Nitrobacteraceae</taxon>
        <taxon>Bradyrhizobium</taxon>
    </lineage>
</organism>
<name>A0A7S9D3Z7_9BRAD</name>
<keyword evidence="2" id="KW-1185">Reference proteome</keyword>
<dbReference type="AlphaFoldDB" id="A0A7S9D3Z7"/>
<sequence>MTLPDEISSDKVDAISEALSKMSGEEIAALPELEGTDFRCFGRLIQCFCFIDLNLRRALEVFYLAGKLPEKWKKEYPKITDVALTDALSDVVRTLDPNTEPVEETLTWLAAISKFRTFRNLAGHAAAKRYPNEDVYVFANKNTKDVKKAGQTLPKHGLMFSVVGGPSSSRWCRLP</sequence>
<evidence type="ECO:0000313" key="1">
    <source>
        <dbReference type="EMBL" id="QPF90789.1"/>
    </source>
</evidence>
<dbReference type="RefSeq" id="WP_195800372.1">
    <property type="nucleotide sequence ID" value="NZ_CP061379.1"/>
</dbReference>
<proteinExistence type="predicted"/>
<protein>
    <submittedName>
        <fullName evidence="1">Uncharacterized protein</fullName>
    </submittedName>
</protein>
<dbReference type="KEGG" id="bcou:IC761_30640"/>
<dbReference type="Proteomes" id="UP000594621">
    <property type="component" value="Chromosome"/>
</dbReference>
<reference evidence="1 2" key="1">
    <citation type="submission" date="2020-09" db="EMBL/GenBank/DDBJ databases">
        <title>Complete genomes of bradyrhizobia occurring on native shrubby legumes in Australia.</title>
        <authorList>
            <person name="Lafay B."/>
        </authorList>
    </citation>
    <scope>NUCLEOTIDE SEQUENCE [LARGE SCALE GENOMIC DNA]</scope>
    <source>
        <strain evidence="1 2">BDV5040</strain>
    </source>
</reference>
<accession>A0A7S9D3Z7</accession>
<gene>
    <name evidence="1" type="ORF">IC761_30640</name>
</gene>
<dbReference type="EMBL" id="CP061379">
    <property type="protein sequence ID" value="QPF90789.1"/>
    <property type="molecule type" value="Genomic_DNA"/>
</dbReference>
<evidence type="ECO:0000313" key="2">
    <source>
        <dbReference type="Proteomes" id="UP000594621"/>
    </source>
</evidence>